<sequence length="261" mass="28636">MNICYILSLAPHAGKTTAVLGLGEYLKQKKVPFTYRRPLGGRPVEVKGHITDADALFVSETLGLEIPPEELTGVVLSQELVIEALKGEKKGLLEKVVSLLQKAGKEGQMVLLHGYGGFYAGNFLGLSASRLLVEIPCRVLLVMRYEGLESLDLLLKVCEDLRGNQAALLINALAPELSAEYQEFVKPFIQKKGIKVLGEIPYDKVLAGVSVKELTEVLQARVLFSFEGDPLVEEFFIGGMQVDQAIKYFRRSRNFGVIVGG</sequence>
<dbReference type="SUPFAM" id="SSF75138">
    <property type="entry name" value="HprK N-terminal domain-like"/>
    <property type="match status" value="1"/>
</dbReference>
<reference evidence="2" key="1">
    <citation type="journal article" date="2020" name="mSystems">
        <title>Genome- and Community-Level Interaction Insights into Carbon Utilization and Element Cycling Functions of Hydrothermarchaeota in Hydrothermal Sediment.</title>
        <authorList>
            <person name="Zhou Z."/>
            <person name="Liu Y."/>
            <person name="Xu W."/>
            <person name="Pan J."/>
            <person name="Luo Z.H."/>
            <person name="Li M."/>
        </authorList>
    </citation>
    <scope>NUCLEOTIDE SEQUENCE [LARGE SCALE GENOMIC DNA]</scope>
    <source>
        <strain evidence="2">HyVt-533</strain>
    </source>
</reference>
<accession>A0A7V5NYN3</accession>
<dbReference type="Pfam" id="PF13500">
    <property type="entry name" value="AAA_26"/>
    <property type="match status" value="1"/>
</dbReference>
<evidence type="ECO:0000313" key="2">
    <source>
        <dbReference type="EMBL" id="HHI96633.1"/>
    </source>
</evidence>
<dbReference type="EMBL" id="DROK01000061">
    <property type="protein sequence ID" value="HHI96633.1"/>
    <property type="molecule type" value="Genomic_DNA"/>
</dbReference>
<proteinExistence type="predicted"/>
<dbReference type="Gene3D" id="3.40.1390.20">
    <property type="entry name" value="HprK N-terminal domain-like"/>
    <property type="match status" value="1"/>
</dbReference>
<dbReference type="InterPro" id="IPR027417">
    <property type="entry name" value="P-loop_NTPase"/>
</dbReference>
<dbReference type="PANTHER" id="PTHR43356">
    <property type="entry name" value="PHOSPHATE ACETYLTRANSFERASE"/>
    <property type="match status" value="1"/>
</dbReference>
<dbReference type="InterPro" id="IPR028979">
    <property type="entry name" value="Ser_kin/Pase_Hpr-like_N_sf"/>
</dbReference>
<feature type="non-terminal residue" evidence="2">
    <location>
        <position position="261"/>
    </location>
</feature>
<name>A0A7V5NYN3_9BACT</name>
<dbReference type="Gene3D" id="3.40.50.300">
    <property type="entry name" value="P-loop containing nucleotide triphosphate hydrolases"/>
    <property type="match status" value="1"/>
</dbReference>
<evidence type="ECO:0008006" key="3">
    <source>
        <dbReference type="Google" id="ProtNLM"/>
    </source>
</evidence>
<dbReference type="Proteomes" id="UP000886101">
    <property type="component" value="Unassembled WGS sequence"/>
</dbReference>
<dbReference type="PANTHER" id="PTHR43356:SF2">
    <property type="entry name" value="PHOSPHATE ACETYLTRANSFERASE"/>
    <property type="match status" value="1"/>
</dbReference>
<dbReference type="InterPro" id="IPR050500">
    <property type="entry name" value="Phos_Acetyltrans/Butyryltrans"/>
</dbReference>
<dbReference type="AlphaFoldDB" id="A0A7V5NYN3"/>
<protein>
    <recommendedName>
        <fullName evidence="3">DRTGG domain-containing protein</fullName>
    </recommendedName>
</protein>
<organism evidence="2">
    <name type="scientific">Thermodesulfatator atlanticus</name>
    <dbReference type="NCBI Taxonomy" id="501497"/>
    <lineage>
        <taxon>Bacteria</taxon>
        <taxon>Pseudomonadati</taxon>
        <taxon>Thermodesulfobacteriota</taxon>
        <taxon>Thermodesulfobacteria</taxon>
        <taxon>Thermodesulfobacteriales</taxon>
        <taxon>Thermodesulfatatoraceae</taxon>
        <taxon>Thermodesulfatator</taxon>
    </lineage>
</organism>
<gene>
    <name evidence="2" type="ORF">ENJ96_02150</name>
</gene>
<evidence type="ECO:0000256" key="1">
    <source>
        <dbReference type="ARBA" id="ARBA00011643"/>
    </source>
</evidence>
<comment type="subunit">
    <text evidence="1">Homohexamer.</text>
</comment>
<comment type="caution">
    <text evidence="2">The sequence shown here is derived from an EMBL/GenBank/DDBJ whole genome shotgun (WGS) entry which is preliminary data.</text>
</comment>
<dbReference type="SUPFAM" id="SSF52540">
    <property type="entry name" value="P-loop containing nucleoside triphosphate hydrolases"/>
    <property type="match status" value="1"/>
</dbReference>